<gene>
    <name evidence="1" type="ORF">EZS28_036142</name>
</gene>
<dbReference type="InterPro" id="IPR013320">
    <property type="entry name" value="ConA-like_dom_sf"/>
</dbReference>
<dbReference type="InterPro" id="IPR043136">
    <property type="entry name" value="B30.2/SPRY_sf"/>
</dbReference>
<dbReference type="AlphaFoldDB" id="A0A5J4UDP7"/>
<dbReference type="OrthoDB" id="2306477at2759"/>
<protein>
    <recommendedName>
        <fullName evidence="3">B30.2/SPRY domain-containing protein</fullName>
    </recommendedName>
</protein>
<feature type="non-terminal residue" evidence="1">
    <location>
        <position position="1"/>
    </location>
</feature>
<dbReference type="Proteomes" id="UP000324800">
    <property type="component" value="Unassembled WGS sequence"/>
</dbReference>
<sequence>QQSISTKPKVTSEPKIMIEPPVTQATVAQVRKVLSPIESEVLQDVTINGDTYTHRNKDWNPCTLLYNPLINKGIVKLEVLRVKSLWGVGIADESVRYGRNEGPDARGSDKIVYYQYDGPIYHIGDRIGGNSGFTNGSRIGMELNMESNPRSLTFFIDDKEQPNFIINIPKAVRIWCYIYLKGDSFKINKFEFLSTPTARHGKGSRAWEYGKKWKR</sequence>
<dbReference type="SUPFAM" id="SSF49899">
    <property type="entry name" value="Concanavalin A-like lectins/glucanases"/>
    <property type="match status" value="1"/>
</dbReference>
<organism evidence="1 2">
    <name type="scientific">Streblomastix strix</name>
    <dbReference type="NCBI Taxonomy" id="222440"/>
    <lineage>
        <taxon>Eukaryota</taxon>
        <taxon>Metamonada</taxon>
        <taxon>Preaxostyla</taxon>
        <taxon>Oxymonadida</taxon>
        <taxon>Streblomastigidae</taxon>
        <taxon>Streblomastix</taxon>
    </lineage>
</organism>
<dbReference type="Gene3D" id="2.60.120.920">
    <property type="match status" value="1"/>
</dbReference>
<evidence type="ECO:0000313" key="2">
    <source>
        <dbReference type="Proteomes" id="UP000324800"/>
    </source>
</evidence>
<reference evidence="1 2" key="1">
    <citation type="submission" date="2019-03" db="EMBL/GenBank/DDBJ databases">
        <title>Single cell metagenomics reveals metabolic interactions within the superorganism composed of flagellate Streblomastix strix and complex community of Bacteroidetes bacteria on its surface.</title>
        <authorList>
            <person name="Treitli S.C."/>
            <person name="Kolisko M."/>
            <person name="Husnik F."/>
            <person name="Keeling P."/>
            <person name="Hampl V."/>
        </authorList>
    </citation>
    <scope>NUCLEOTIDE SEQUENCE [LARGE SCALE GENOMIC DNA]</scope>
    <source>
        <strain evidence="1">ST1C</strain>
    </source>
</reference>
<dbReference type="EMBL" id="SNRW01017457">
    <property type="protein sequence ID" value="KAA6368330.1"/>
    <property type="molecule type" value="Genomic_DNA"/>
</dbReference>
<comment type="caution">
    <text evidence="1">The sequence shown here is derived from an EMBL/GenBank/DDBJ whole genome shotgun (WGS) entry which is preliminary data.</text>
</comment>
<name>A0A5J4UDP7_9EUKA</name>
<evidence type="ECO:0000313" key="1">
    <source>
        <dbReference type="EMBL" id="KAA6368330.1"/>
    </source>
</evidence>
<evidence type="ECO:0008006" key="3">
    <source>
        <dbReference type="Google" id="ProtNLM"/>
    </source>
</evidence>
<accession>A0A5J4UDP7</accession>
<proteinExistence type="predicted"/>